<accession>A0A382QZP9</accession>
<organism evidence="2">
    <name type="scientific">marine metagenome</name>
    <dbReference type="NCBI Taxonomy" id="408172"/>
    <lineage>
        <taxon>unclassified sequences</taxon>
        <taxon>metagenomes</taxon>
        <taxon>ecological metagenomes</taxon>
    </lineage>
</organism>
<sequence length="76" mass="8553">MSTDETIKTIKILREEVEVLTKRLRPAGTGHLHTAIGVINSRIDELIKNAMIDKSLPPKGSRSMQEKYKMVEGSNF</sequence>
<name>A0A382QZP9_9ZZZZ</name>
<evidence type="ECO:0000256" key="1">
    <source>
        <dbReference type="SAM" id="MobiDB-lite"/>
    </source>
</evidence>
<proteinExistence type="predicted"/>
<reference evidence="2" key="1">
    <citation type="submission" date="2018-05" db="EMBL/GenBank/DDBJ databases">
        <authorList>
            <person name="Lanie J.A."/>
            <person name="Ng W.-L."/>
            <person name="Kazmierczak K.M."/>
            <person name="Andrzejewski T.M."/>
            <person name="Davidsen T.M."/>
            <person name="Wayne K.J."/>
            <person name="Tettelin H."/>
            <person name="Glass J.I."/>
            <person name="Rusch D."/>
            <person name="Podicherti R."/>
            <person name="Tsui H.-C.T."/>
            <person name="Winkler M.E."/>
        </authorList>
    </citation>
    <scope>NUCLEOTIDE SEQUENCE</scope>
</reference>
<protein>
    <submittedName>
        <fullName evidence="2">Uncharacterized protein</fullName>
    </submittedName>
</protein>
<dbReference type="EMBL" id="UINC01117714">
    <property type="protein sequence ID" value="SVC90335.1"/>
    <property type="molecule type" value="Genomic_DNA"/>
</dbReference>
<evidence type="ECO:0000313" key="2">
    <source>
        <dbReference type="EMBL" id="SVC90335.1"/>
    </source>
</evidence>
<feature type="region of interest" description="Disordered" evidence="1">
    <location>
        <begin position="57"/>
        <end position="76"/>
    </location>
</feature>
<gene>
    <name evidence="2" type="ORF">METZ01_LOCUS343189</name>
</gene>
<dbReference type="AlphaFoldDB" id="A0A382QZP9"/>